<accession>A0ABX2TGE8</accession>
<name>A0ABX2TGE8_9PROT</name>
<dbReference type="InterPro" id="IPR002645">
    <property type="entry name" value="STAS_dom"/>
</dbReference>
<proteinExistence type="predicted"/>
<sequence>MSLSHSLRQEGGALVVALSGSFTFSEHNAFRKVIEEVTATQPKRVTVDLEKLNRVDSAGLSMLVLLRDRVGKGGGTVQLRRPPAQVARILDVVDFSQLFEILR</sequence>
<evidence type="ECO:0000313" key="3">
    <source>
        <dbReference type="Proteomes" id="UP000584642"/>
    </source>
</evidence>
<comment type="caution">
    <text evidence="2">The sequence shown here is derived from an EMBL/GenBank/DDBJ whole genome shotgun (WGS) entry which is preliminary data.</text>
</comment>
<gene>
    <name evidence="2" type="ORF">HND93_25750</name>
</gene>
<keyword evidence="3" id="KW-1185">Reference proteome</keyword>
<evidence type="ECO:0000313" key="2">
    <source>
        <dbReference type="EMBL" id="NYZ23127.1"/>
    </source>
</evidence>
<dbReference type="Gene3D" id="3.30.750.24">
    <property type="entry name" value="STAS domain"/>
    <property type="match status" value="1"/>
</dbReference>
<organism evidence="2 3">
    <name type="scientific">Azospirillum oleiclasticum</name>
    <dbReference type="NCBI Taxonomy" id="2735135"/>
    <lineage>
        <taxon>Bacteria</taxon>
        <taxon>Pseudomonadati</taxon>
        <taxon>Pseudomonadota</taxon>
        <taxon>Alphaproteobacteria</taxon>
        <taxon>Rhodospirillales</taxon>
        <taxon>Azospirillaceae</taxon>
        <taxon>Azospirillum</taxon>
    </lineage>
</organism>
<dbReference type="PANTHER" id="PTHR33495:SF15">
    <property type="entry name" value="STAS DOMAIN-CONTAINING PROTEIN"/>
    <property type="match status" value="1"/>
</dbReference>
<reference evidence="2 3" key="1">
    <citation type="submission" date="2020-05" db="EMBL/GenBank/DDBJ databases">
        <title>Azospirillum oleiclasticum sp. nov, a nitrogen-fixing and heavy crude oil-emulsifying bacterium isolated from the crude oil of Yumen Oilfield.</title>
        <authorList>
            <person name="Wu D."/>
            <person name="Cai M."/>
            <person name="Zhang X."/>
        </authorList>
    </citation>
    <scope>NUCLEOTIDE SEQUENCE [LARGE SCALE GENOMIC DNA]</scope>
    <source>
        <strain evidence="2 3">ROY-1-1-2</strain>
    </source>
</reference>
<dbReference type="RefSeq" id="WP_180284898.1">
    <property type="nucleotide sequence ID" value="NZ_JABFDB010000024.1"/>
</dbReference>
<dbReference type="PROSITE" id="PS50801">
    <property type="entry name" value="STAS"/>
    <property type="match status" value="1"/>
</dbReference>
<feature type="domain" description="STAS" evidence="1">
    <location>
        <begin position="3"/>
        <end position="103"/>
    </location>
</feature>
<dbReference type="InterPro" id="IPR036513">
    <property type="entry name" value="STAS_dom_sf"/>
</dbReference>
<dbReference type="CDD" id="cd07043">
    <property type="entry name" value="STAS_anti-anti-sigma_factors"/>
    <property type="match status" value="1"/>
</dbReference>
<dbReference type="SUPFAM" id="SSF52091">
    <property type="entry name" value="SpoIIaa-like"/>
    <property type="match status" value="1"/>
</dbReference>
<dbReference type="EMBL" id="JABFDB010000024">
    <property type="protein sequence ID" value="NYZ23127.1"/>
    <property type="molecule type" value="Genomic_DNA"/>
</dbReference>
<protein>
    <submittedName>
        <fullName evidence="2">STAS domain-containing protein</fullName>
    </submittedName>
</protein>
<dbReference type="Pfam" id="PF01740">
    <property type="entry name" value="STAS"/>
    <property type="match status" value="1"/>
</dbReference>
<dbReference type="PANTHER" id="PTHR33495">
    <property type="entry name" value="ANTI-SIGMA FACTOR ANTAGONIST TM_1081-RELATED-RELATED"/>
    <property type="match status" value="1"/>
</dbReference>
<dbReference type="Proteomes" id="UP000584642">
    <property type="component" value="Unassembled WGS sequence"/>
</dbReference>
<evidence type="ECO:0000259" key="1">
    <source>
        <dbReference type="PROSITE" id="PS50801"/>
    </source>
</evidence>